<dbReference type="Pfam" id="PF23598">
    <property type="entry name" value="LRR_14"/>
    <property type="match status" value="1"/>
</dbReference>
<dbReference type="Gene3D" id="1.10.10.10">
    <property type="entry name" value="Winged helix-like DNA-binding domain superfamily/Winged helix DNA-binding domain"/>
    <property type="match status" value="1"/>
</dbReference>
<dbReference type="InterPro" id="IPR027417">
    <property type="entry name" value="P-loop_NTPase"/>
</dbReference>
<protein>
    <submittedName>
        <fullName evidence="5">LOCUS ORCHESTRATING VICTORIN EFFECTS1</fullName>
    </submittedName>
</protein>
<dbReference type="InterPro" id="IPR036388">
    <property type="entry name" value="WH-like_DNA-bd_sf"/>
</dbReference>
<dbReference type="InterPro" id="IPR044974">
    <property type="entry name" value="Disease_R_plants"/>
</dbReference>
<gene>
    <name evidence="5" type="ORF">HRI_000910100</name>
</gene>
<evidence type="ECO:0000259" key="4">
    <source>
        <dbReference type="Pfam" id="PF23598"/>
    </source>
</evidence>
<dbReference type="InterPro" id="IPR058922">
    <property type="entry name" value="WHD_DRP"/>
</dbReference>
<dbReference type="FunFam" id="1.10.10.10:FF:000322">
    <property type="entry name" value="Probable disease resistance protein At1g63360"/>
    <property type="match status" value="1"/>
</dbReference>
<dbReference type="SUPFAM" id="SSF52540">
    <property type="entry name" value="P-loop containing nucleoside triphosphate hydrolases"/>
    <property type="match status" value="1"/>
</dbReference>
<reference evidence="5" key="1">
    <citation type="submission" date="2023-05" db="EMBL/GenBank/DDBJ databases">
        <title>Genome and transcriptome analyses reveal genes involved in the formation of fine ridges on petal epidermal cells in Hibiscus trionum.</title>
        <authorList>
            <person name="Koshimizu S."/>
            <person name="Masuda S."/>
            <person name="Ishii T."/>
            <person name="Shirasu K."/>
            <person name="Hoshino A."/>
            <person name="Arita M."/>
        </authorList>
    </citation>
    <scope>NUCLEOTIDE SEQUENCE</scope>
    <source>
        <strain evidence="5">Hamamatsu line</strain>
    </source>
</reference>
<keyword evidence="6" id="KW-1185">Reference proteome</keyword>
<dbReference type="Proteomes" id="UP001165190">
    <property type="component" value="Unassembled WGS sequence"/>
</dbReference>
<evidence type="ECO:0000313" key="5">
    <source>
        <dbReference type="EMBL" id="GMI72408.1"/>
    </source>
</evidence>
<dbReference type="PANTHER" id="PTHR23155:SF1185">
    <property type="entry name" value="DISEASE RESISTANCE RPP8-LIKE PROTEIN 3-RELATED"/>
    <property type="match status" value="1"/>
</dbReference>
<dbReference type="Gene3D" id="3.80.10.10">
    <property type="entry name" value="Ribonuclease Inhibitor"/>
    <property type="match status" value="1"/>
</dbReference>
<dbReference type="Pfam" id="PF23559">
    <property type="entry name" value="WHD_DRP"/>
    <property type="match status" value="1"/>
</dbReference>
<dbReference type="Gene3D" id="1.10.8.430">
    <property type="entry name" value="Helical domain of apoptotic protease-activating factors"/>
    <property type="match status" value="1"/>
</dbReference>
<feature type="domain" description="Disease resistance R13L4/SHOC-2-like LRR" evidence="4">
    <location>
        <begin position="304"/>
        <end position="445"/>
    </location>
</feature>
<dbReference type="GO" id="GO:0098542">
    <property type="term" value="P:defense response to other organism"/>
    <property type="evidence" value="ECO:0007669"/>
    <property type="project" value="TreeGrafter"/>
</dbReference>
<dbReference type="InterPro" id="IPR055414">
    <property type="entry name" value="LRR_R13L4/SHOC2-like"/>
</dbReference>
<feature type="domain" description="Disease resistance protein winged helix" evidence="3">
    <location>
        <begin position="79"/>
        <end position="154"/>
    </location>
</feature>
<accession>A0A9W7LPU3</accession>
<dbReference type="OrthoDB" id="954254at2759"/>
<dbReference type="PANTHER" id="PTHR23155">
    <property type="entry name" value="DISEASE RESISTANCE PROTEIN RP"/>
    <property type="match status" value="1"/>
</dbReference>
<keyword evidence="1" id="KW-0677">Repeat</keyword>
<dbReference type="EMBL" id="BSYR01000010">
    <property type="protein sequence ID" value="GMI72408.1"/>
    <property type="molecule type" value="Genomic_DNA"/>
</dbReference>
<dbReference type="AlphaFoldDB" id="A0A9W7LPU3"/>
<dbReference type="InterPro" id="IPR032675">
    <property type="entry name" value="LRR_dom_sf"/>
</dbReference>
<keyword evidence="2" id="KW-0611">Plant defense</keyword>
<name>A0A9W7LPU3_HIBTR</name>
<evidence type="ECO:0000313" key="6">
    <source>
        <dbReference type="Proteomes" id="UP001165190"/>
    </source>
</evidence>
<evidence type="ECO:0000259" key="3">
    <source>
        <dbReference type="Pfam" id="PF23559"/>
    </source>
</evidence>
<evidence type="ECO:0000256" key="2">
    <source>
        <dbReference type="ARBA" id="ARBA00022821"/>
    </source>
</evidence>
<sequence length="488" mass="55928">MDERMEILGKEMVKHCGGLPLAIVVLGGILKHKETCVEWETIHQCIKSYLKGEVIFRLLALSYDDLPYELKPCFLYLAMFPEDFEISRDRLINLWVAEGIIHPPRVERQGEEALEDIGYRYLTELAERYMIVVAKRDAIGRIKRCQMHDLMREFCLSKSQEENFSHVVPLYGTQTQSLNISSSSSSSSGRIRRLSLHLNRFPGNVALECEKYPPFKSLLGFSLDQLSGLSQRLTATLVHSFKLLRIMDLQSVKHFIVPKKTSKLISANRKFTFKSRTTRHTPGMVRLGRVRPAAPPTLSTTMPKTIGKLIHLRLLSFGTGYNIPKLPSSIGNLSCLLTLRIDFHYAQTLPNVFWKLKRLRHLYLPRWVGQKTRLEFAGLTDLRTLVNFPTYCADVQDLITLTNLRRLKIEASGDVSLQKLQMMFMSPSITFDNLRDFSISDSLRTPQHPVIDDNIKSCCPRLLLLKSNGNVVYQKTVDVFRLEEEQLA</sequence>
<dbReference type="InterPro" id="IPR042197">
    <property type="entry name" value="Apaf_helical"/>
</dbReference>
<dbReference type="GO" id="GO:0043531">
    <property type="term" value="F:ADP binding"/>
    <property type="evidence" value="ECO:0007669"/>
    <property type="project" value="InterPro"/>
</dbReference>
<comment type="caution">
    <text evidence="5">The sequence shown here is derived from an EMBL/GenBank/DDBJ whole genome shotgun (WGS) entry which is preliminary data.</text>
</comment>
<organism evidence="5 6">
    <name type="scientific">Hibiscus trionum</name>
    <name type="common">Flower of an hour</name>
    <dbReference type="NCBI Taxonomy" id="183268"/>
    <lineage>
        <taxon>Eukaryota</taxon>
        <taxon>Viridiplantae</taxon>
        <taxon>Streptophyta</taxon>
        <taxon>Embryophyta</taxon>
        <taxon>Tracheophyta</taxon>
        <taxon>Spermatophyta</taxon>
        <taxon>Magnoliopsida</taxon>
        <taxon>eudicotyledons</taxon>
        <taxon>Gunneridae</taxon>
        <taxon>Pentapetalae</taxon>
        <taxon>rosids</taxon>
        <taxon>malvids</taxon>
        <taxon>Malvales</taxon>
        <taxon>Malvaceae</taxon>
        <taxon>Malvoideae</taxon>
        <taxon>Hibiscus</taxon>
    </lineage>
</organism>
<dbReference type="SUPFAM" id="SSF52058">
    <property type="entry name" value="L domain-like"/>
    <property type="match status" value="1"/>
</dbReference>
<proteinExistence type="predicted"/>
<evidence type="ECO:0000256" key="1">
    <source>
        <dbReference type="ARBA" id="ARBA00022737"/>
    </source>
</evidence>